<proteinExistence type="predicted"/>
<dbReference type="Gene3D" id="3.40.50.2300">
    <property type="match status" value="1"/>
</dbReference>
<dbReference type="SUPFAM" id="SSF52172">
    <property type="entry name" value="CheY-like"/>
    <property type="match status" value="1"/>
</dbReference>
<dbReference type="PROSITE" id="PS50110">
    <property type="entry name" value="RESPONSE_REGULATORY"/>
    <property type="match status" value="1"/>
</dbReference>
<dbReference type="EMBL" id="JBHUHZ010000001">
    <property type="protein sequence ID" value="MFD2162680.1"/>
    <property type="molecule type" value="Genomic_DNA"/>
</dbReference>
<feature type="domain" description="Response regulatory" evidence="3">
    <location>
        <begin position="3"/>
        <end position="119"/>
    </location>
</feature>
<dbReference type="Pfam" id="PF00072">
    <property type="entry name" value="Response_reg"/>
    <property type="match status" value="1"/>
</dbReference>
<dbReference type="SMART" id="SM00448">
    <property type="entry name" value="REC"/>
    <property type="match status" value="1"/>
</dbReference>
<dbReference type="InterPro" id="IPR001789">
    <property type="entry name" value="Sig_transdc_resp-reg_receiver"/>
</dbReference>
<dbReference type="RefSeq" id="WP_255903126.1">
    <property type="nucleotide sequence ID" value="NZ_JAFMZO010000003.1"/>
</dbReference>
<accession>A0ABW4ZL87</accession>
<dbReference type="PANTHER" id="PTHR44591:SF3">
    <property type="entry name" value="RESPONSE REGULATORY DOMAIN-CONTAINING PROTEIN"/>
    <property type="match status" value="1"/>
</dbReference>
<evidence type="ECO:0000259" key="3">
    <source>
        <dbReference type="PROSITE" id="PS50110"/>
    </source>
</evidence>
<evidence type="ECO:0000256" key="1">
    <source>
        <dbReference type="ARBA" id="ARBA00022553"/>
    </source>
</evidence>
<dbReference type="InterPro" id="IPR011006">
    <property type="entry name" value="CheY-like_superfamily"/>
</dbReference>
<name>A0ABW4ZL87_9SPHI</name>
<protein>
    <submittedName>
        <fullName evidence="4">Response regulator transcription factor</fullName>
    </submittedName>
</protein>
<keyword evidence="5" id="KW-1185">Reference proteome</keyword>
<keyword evidence="1 2" id="KW-0597">Phosphoprotein</keyword>
<dbReference type="PANTHER" id="PTHR44591">
    <property type="entry name" value="STRESS RESPONSE REGULATOR PROTEIN 1"/>
    <property type="match status" value="1"/>
</dbReference>
<gene>
    <name evidence="4" type="ORF">ACFSJU_09785</name>
</gene>
<reference evidence="5" key="1">
    <citation type="journal article" date="2019" name="Int. J. Syst. Evol. Microbiol.">
        <title>The Global Catalogue of Microorganisms (GCM) 10K type strain sequencing project: providing services to taxonomists for standard genome sequencing and annotation.</title>
        <authorList>
            <consortium name="The Broad Institute Genomics Platform"/>
            <consortium name="The Broad Institute Genome Sequencing Center for Infectious Disease"/>
            <person name="Wu L."/>
            <person name="Ma J."/>
        </authorList>
    </citation>
    <scope>NUCLEOTIDE SEQUENCE [LARGE SCALE GENOMIC DNA]</scope>
    <source>
        <strain evidence="5">KCTC 42217</strain>
    </source>
</reference>
<evidence type="ECO:0000256" key="2">
    <source>
        <dbReference type="PROSITE-ProRule" id="PRU00169"/>
    </source>
</evidence>
<dbReference type="Proteomes" id="UP001597387">
    <property type="component" value="Unassembled WGS sequence"/>
</dbReference>
<organism evidence="4 5">
    <name type="scientific">Paradesertivirga mongoliensis</name>
    <dbReference type="NCBI Taxonomy" id="2100740"/>
    <lineage>
        <taxon>Bacteria</taxon>
        <taxon>Pseudomonadati</taxon>
        <taxon>Bacteroidota</taxon>
        <taxon>Sphingobacteriia</taxon>
        <taxon>Sphingobacteriales</taxon>
        <taxon>Sphingobacteriaceae</taxon>
        <taxon>Paradesertivirga</taxon>
    </lineage>
</organism>
<sequence length="126" mass="14315">MTKVLIIEDEELMIKALEFRLKKDGYDVHLARDGAQGIEKLNSDSFDLVITDIMMPFVSGLEVVSHIKSNPMMKETPVIVLSSIGLERVVMEAFELGVDDFITKPFNLGELVIRVKKFVRQKDVFN</sequence>
<evidence type="ECO:0000313" key="5">
    <source>
        <dbReference type="Proteomes" id="UP001597387"/>
    </source>
</evidence>
<comment type="caution">
    <text evidence="4">The sequence shown here is derived from an EMBL/GenBank/DDBJ whole genome shotgun (WGS) entry which is preliminary data.</text>
</comment>
<dbReference type="CDD" id="cd17574">
    <property type="entry name" value="REC_OmpR"/>
    <property type="match status" value="1"/>
</dbReference>
<evidence type="ECO:0000313" key="4">
    <source>
        <dbReference type="EMBL" id="MFD2162680.1"/>
    </source>
</evidence>
<dbReference type="InterPro" id="IPR050595">
    <property type="entry name" value="Bact_response_regulator"/>
</dbReference>
<feature type="modified residue" description="4-aspartylphosphate" evidence="2">
    <location>
        <position position="52"/>
    </location>
</feature>